<keyword evidence="3" id="KW-1185">Reference proteome</keyword>
<comment type="caution">
    <text evidence="2">The sequence shown here is derived from an EMBL/GenBank/DDBJ whole genome shotgun (WGS) entry which is preliminary data.</text>
</comment>
<accession>A0A7Z0QSP4</accession>
<sequence>MPRSLFAVLLVCLGLPSGIVRAEACRCQYADKAALHAGATDVVEDVLRQARDAAVLDLAPVAVEVRNTPALILVSFDTRTIYLPWWQELDPATQEVFMHLGGGDVAGRRLFDLLFQQFFIAHEAAHWVQAQARGHTSNEEFFRDADHYRNEAEANALAVAFWRQTREGEAYLAELHRVLAPVAARLPDPVPPGAAAAEHFNANYEALGSDPMSYAWFQFRFVLDALEQRGGLDFAQLVRNMRVPTDASDR</sequence>
<reference evidence="2 3" key="1">
    <citation type="submission" date="2020-07" db="EMBL/GenBank/DDBJ databases">
        <title>isolation of Luteimonas sp. SJ-16.</title>
        <authorList>
            <person name="Huang X.-X."/>
            <person name="Xu L."/>
            <person name="Sun J.-Q."/>
        </authorList>
    </citation>
    <scope>NUCLEOTIDE SEQUENCE [LARGE SCALE GENOMIC DNA]</scope>
    <source>
        <strain evidence="2 3">SJ-16</strain>
    </source>
</reference>
<dbReference type="Proteomes" id="UP000589896">
    <property type="component" value="Unassembled WGS sequence"/>
</dbReference>
<keyword evidence="1" id="KW-0732">Signal</keyword>
<evidence type="ECO:0000256" key="1">
    <source>
        <dbReference type="SAM" id="SignalP"/>
    </source>
</evidence>
<protein>
    <submittedName>
        <fullName evidence="2">Uncharacterized protein</fullName>
    </submittedName>
</protein>
<dbReference type="PROSITE" id="PS50096">
    <property type="entry name" value="IQ"/>
    <property type="match status" value="1"/>
</dbReference>
<proteinExistence type="predicted"/>
<gene>
    <name evidence="2" type="ORF">H0E82_10080</name>
</gene>
<evidence type="ECO:0000313" key="3">
    <source>
        <dbReference type="Proteomes" id="UP000589896"/>
    </source>
</evidence>
<dbReference type="RefSeq" id="WP_180545327.1">
    <property type="nucleotide sequence ID" value="NZ_JACCJZ010000017.1"/>
</dbReference>
<name>A0A7Z0QSP4_9GAMM</name>
<evidence type="ECO:0000313" key="2">
    <source>
        <dbReference type="EMBL" id="NYZ63107.1"/>
    </source>
</evidence>
<dbReference type="AlphaFoldDB" id="A0A7Z0QSP4"/>
<organism evidence="2 3">
    <name type="scientific">Luteimonas deserti</name>
    <dbReference type="NCBI Taxonomy" id="2752306"/>
    <lineage>
        <taxon>Bacteria</taxon>
        <taxon>Pseudomonadati</taxon>
        <taxon>Pseudomonadota</taxon>
        <taxon>Gammaproteobacteria</taxon>
        <taxon>Lysobacterales</taxon>
        <taxon>Lysobacteraceae</taxon>
        <taxon>Luteimonas</taxon>
    </lineage>
</organism>
<dbReference type="EMBL" id="JACCJZ010000017">
    <property type="protein sequence ID" value="NYZ63107.1"/>
    <property type="molecule type" value="Genomic_DNA"/>
</dbReference>
<feature type="chain" id="PRO_5030563325" evidence="1">
    <location>
        <begin position="23"/>
        <end position="250"/>
    </location>
</feature>
<feature type="signal peptide" evidence="1">
    <location>
        <begin position="1"/>
        <end position="22"/>
    </location>
</feature>